<accession>A0A9P4R7H9</accession>
<name>A0A9P4R7H9_9PLEO</name>
<organism evidence="2 3">
    <name type="scientific">Polyplosphaeria fusca</name>
    <dbReference type="NCBI Taxonomy" id="682080"/>
    <lineage>
        <taxon>Eukaryota</taxon>
        <taxon>Fungi</taxon>
        <taxon>Dikarya</taxon>
        <taxon>Ascomycota</taxon>
        <taxon>Pezizomycotina</taxon>
        <taxon>Dothideomycetes</taxon>
        <taxon>Pleosporomycetidae</taxon>
        <taxon>Pleosporales</taxon>
        <taxon>Tetraplosphaeriaceae</taxon>
        <taxon>Polyplosphaeria</taxon>
    </lineage>
</organism>
<proteinExistence type="predicted"/>
<evidence type="ECO:0008006" key="4">
    <source>
        <dbReference type="Google" id="ProtNLM"/>
    </source>
</evidence>
<dbReference type="EMBL" id="ML996100">
    <property type="protein sequence ID" value="KAF2740462.1"/>
    <property type="molecule type" value="Genomic_DNA"/>
</dbReference>
<sequence length="365" mass="41369">MAAVATQHVAALPRATFKPIIEHATAHQQIQAAVKFDPKQHLAFTPPSQILMMKDIGYREDTGISPVAVSQPFQLFSPEAIQQMRQEIFKKEVMENCSFRSNLAACQLRGYAPKYAPFTHDAWHSPETLAIISKIAGVDLVPWSEYEVAHINFSVKTDEQTEAELATINKQKLVGWHTDSYPFVCVLMLSDCTNMVGGETALRTGNGEVMKVRGPQEGCAVIMQGRYITHQALRALGAKERITAVTSFRPRSPYAKDDTELRTVRPISDLSELYYGFAEYRLEMLEERLRKERKEMMARRRARKKFDTEGHKTFLKDSHAFLQHTDCELVDNDKVVAGFIEEVDIPNVIVDALEETRPNKRARAE</sequence>
<evidence type="ECO:0000256" key="1">
    <source>
        <dbReference type="SAM" id="Coils"/>
    </source>
</evidence>
<feature type="coiled-coil region" evidence="1">
    <location>
        <begin position="275"/>
        <end position="302"/>
    </location>
</feature>
<dbReference type="OrthoDB" id="10256055at2759"/>
<keyword evidence="1" id="KW-0175">Coiled coil</keyword>
<dbReference type="PANTHER" id="PTHR41677">
    <property type="entry name" value="YALI0B19030P"/>
    <property type="match status" value="1"/>
</dbReference>
<dbReference type="Proteomes" id="UP000799444">
    <property type="component" value="Unassembled WGS sequence"/>
</dbReference>
<keyword evidence="3" id="KW-1185">Reference proteome</keyword>
<evidence type="ECO:0000313" key="3">
    <source>
        <dbReference type="Proteomes" id="UP000799444"/>
    </source>
</evidence>
<gene>
    <name evidence="2" type="ORF">EJ04DRAFT_600748</name>
</gene>
<dbReference type="AlphaFoldDB" id="A0A9P4R7H9"/>
<dbReference type="PANTHER" id="PTHR41677:SF1">
    <property type="entry name" value="FE2OG DIOXYGENASE DOMAIN-CONTAINING PROTEIN"/>
    <property type="match status" value="1"/>
</dbReference>
<reference evidence="2" key="1">
    <citation type="journal article" date="2020" name="Stud. Mycol.">
        <title>101 Dothideomycetes genomes: a test case for predicting lifestyles and emergence of pathogens.</title>
        <authorList>
            <person name="Haridas S."/>
            <person name="Albert R."/>
            <person name="Binder M."/>
            <person name="Bloem J."/>
            <person name="Labutti K."/>
            <person name="Salamov A."/>
            <person name="Andreopoulos B."/>
            <person name="Baker S."/>
            <person name="Barry K."/>
            <person name="Bills G."/>
            <person name="Bluhm B."/>
            <person name="Cannon C."/>
            <person name="Castanera R."/>
            <person name="Culley D."/>
            <person name="Daum C."/>
            <person name="Ezra D."/>
            <person name="Gonzalez J."/>
            <person name="Henrissat B."/>
            <person name="Kuo A."/>
            <person name="Liang C."/>
            <person name="Lipzen A."/>
            <person name="Lutzoni F."/>
            <person name="Magnuson J."/>
            <person name="Mondo S."/>
            <person name="Nolan M."/>
            <person name="Ohm R."/>
            <person name="Pangilinan J."/>
            <person name="Park H.-J."/>
            <person name="Ramirez L."/>
            <person name="Alfaro M."/>
            <person name="Sun H."/>
            <person name="Tritt A."/>
            <person name="Yoshinaga Y."/>
            <person name="Zwiers L.-H."/>
            <person name="Turgeon B."/>
            <person name="Goodwin S."/>
            <person name="Spatafora J."/>
            <person name="Crous P."/>
            <person name="Grigoriev I."/>
        </authorList>
    </citation>
    <scope>NUCLEOTIDE SEQUENCE</scope>
    <source>
        <strain evidence="2">CBS 125425</strain>
    </source>
</reference>
<evidence type="ECO:0000313" key="2">
    <source>
        <dbReference type="EMBL" id="KAF2740462.1"/>
    </source>
</evidence>
<comment type="caution">
    <text evidence="2">The sequence shown here is derived from an EMBL/GenBank/DDBJ whole genome shotgun (WGS) entry which is preliminary data.</text>
</comment>
<protein>
    <recommendedName>
        <fullName evidence="4">Fe2OG dioxygenase domain-containing protein</fullName>
    </recommendedName>
</protein>